<feature type="domain" description="Endonuclease/exonuclease/phosphatase" evidence="1">
    <location>
        <begin position="8"/>
        <end position="159"/>
    </location>
</feature>
<dbReference type="InterPro" id="IPR036691">
    <property type="entry name" value="Endo/exonu/phosph_ase_sf"/>
</dbReference>
<evidence type="ECO:0000259" key="1">
    <source>
        <dbReference type="Pfam" id="PF03372"/>
    </source>
</evidence>
<dbReference type="InterPro" id="IPR005135">
    <property type="entry name" value="Endo/exonuclease/phosphatase"/>
</dbReference>
<dbReference type="Proteomes" id="UP000236546">
    <property type="component" value="Unassembled WGS sequence"/>
</dbReference>
<organism evidence="2 3">
    <name type="scientific">Trichoderma gamsii</name>
    <dbReference type="NCBI Taxonomy" id="398673"/>
    <lineage>
        <taxon>Eukaryota</taxon>
        <taxon>Fungi</taxon>
        <taxon>Dikarya</taxon>
        <taxon>Ascomycota</taxon>
        <taxon>Pezizomycotina</taxon>
        <taxon>Sordariomycetes</taxon>
        <taxon>Hypocreomycetidae</taxon>
        <taxon>Hypocreales</taxon>
        <taxon>Hypocreaceae</taxon>
        <taxon>Trichoderma</taxon>
    </lineage>
</organism>
<dbReference type="GO" id="GO:0003824">
    <property type="term" value="F:catalytic activity"/>
    <property type="evidence" value="ECO:0007669"/>
    <property type="project" value="InterPro"/>
</dbReference>
<protein>
    <recommendedName>
        <fullName evidence="1">Endonuclease/exonuclease/phosphatase domain-containing protein</fullName>
    </recommendedName>
</protein>
<dbReference type="AlphaFoldDB" id="A0A2K0SUS1"/>
<gene>
    <name evidence="2" type="ORF">TGAMA5MH_11080</name>
</gene>
<reference evidence="2 3" key="1">
    <citation type="submission" date="2017-02" db="EMBL/GenBank/DDBJ databases">
        <title>Genomes of Trichoderma spp. with biocontrol activity.</title>
        <authorList>
            <person name="Gardiner D."/>
            <person name="Kazan K."/>
            <person name="Vos C."/>
            <person name="Harvey P."/>
        </authorList>
    </citation>
    <scope>NUCLEOTIDE SEQUENCE [LARGE SCALE GENOMIC DNA]</scope>
    <source>
        <strain evidence="2 3">A5MH</strain>
    </source>
</reference>
<dbReference type="Gene3D" id="3.60.10.10">
    <property type="entry name" value="Endonuclease/exonuclease/phosphatase"/>
    <property type="match status" value="1"/>
</dbReference>
<comment type="caution">
    <text evidence="2">The sequence shown here is derived from an EMBL/GenBank/DDBJ whole genome shotgun (WGS) entry which is preliminary data.</text>
</comment>
<sequence>MNDRPRRSRRRNTGLKIFQANVGKVGPWQDVALSLAWKGGFDIVLIQEPYTRWDKTANRRQTVNHPGYQAYNPLNDWREARPSVLTFVRISPNLPSKQLSPPGLENGCVCWVEVCGYTVVNIYRRASEDITTETLTKWGRPPPRTIIAGDFNATHWTWQPGKKPDTAATE</sequence>
<dbReference type="Pfam" id="PF03372">
    <property type="entry name" value="Exo_endo_phos"/>
    <property type="match status" value="1"/>
</dbReference>
<accession>A0A2K0SUS1</accession>
<dbReference type="SUPFAM" id="SSF56219">
    <property type="entry name" value="DNase I-like"/>
    <property type="match status" value="1"/>
</dbReference>
<dbReference type="EMBL" id="MTYH01000225">
    <property type="protein sequence ID" value="PNP37020.1"/>
    <property type="molecule type" value="Genomic_DNA"/>
</dbReference>
<proteinExistence type="predicted"/>
<dbReference type="OrthoDB" id="5145195at2759"/>
<evidence type="ECO:0000313" key="2">
    <source>
        <dbReference type="EMBL" id="PNP37020.1"/>
    </source>
</evidence>
<name>A0A2K0SUS1_9HYPO</name>
<evidence type="ECO:0000313" key="3">
    <source>
        <dbReference type="Proteomes" id="UP000236546"/>
    </source>
</evidence>